<name>A0ABY7DBZ1_MYAAR</name>
<feature type="non-terminal residue" evidence="2">
    <location>
        <position position="1"/>
    </location>
</feature>
<dbReference type="EMBL" id="CP111012">
    <property type="protein sequence ID" value="WAQ94839.1"/>
    <property type="molecule type" value="Genomic_DNA"/>
</dbReference>
<accession>A0ABY7DBZ1</accession>
<keyword evidence="3" id="KW-1185">Reference proteome</keyword>
<keyword evidence="1" id="KW-0732">Signal</keyword>
<feature type="chain" id="PRO_5045543898" description="Secreted protein" evidence="1">
    <location>
        <begin position="20"/>
        <end position="71"/>
    </location>
</feature>
<feature type="signal peptide" evidence="1">
    <location>
        <begin position="1"/>
        <end position="19"/>
    </location>
</feature>
<proteinExistence type="predicted"/>
<organism evidence="2 3">
    <name type="scientific">Mya arenaria</name>
    <name type="common">Soft-shell clam</name>
    <dbReference type="NCBI Taxonomy" id="6604"/>
    <lineage>
        <taxon>Eukaryota</taxon>
        <taxon>Metazoa</taxon>
        <taxon>Spiralia</taxon>
        <taxon>Lophotrochozoa</taxon>
        <taxon>Mollusca</taxon>
        <taxon>Bivalvia</taxon>
        <taxon>Autobranchia</taxon>
        <taxon>Heteroconchia</taxon>
        <taxon>Euheterodonta</taxon>
        <taxon>Imparidentia</taxon>
        <taxon>Neoheterodontei</taxon>
        <taxon>Myida</taxon>
        <taxon>Myoidea</taxon>
        <taxon>Myidae</taxon>
        <taxon>Mya</taxon>
    </lineage>
</organism>
<evidence type="ECO:0000313" key="2">
    <source>
        <dbReference type="EMBL" id="WAQ94839.1"/>
    </source>
</evidence>
<protein>
    <recommendedName>
        <fullName evidence="4">Secreted protein</fullName>
    </recommendedName>
</protein>
<evidence type="ECO:0000313" key="3">
    <source>
        <dbReference type="Proteomes" id="UP001164746"/>
    </source>
</evidence>
<evidence type="ECO:0000256" key="1">
    <source>
        <dbReference type="SAM" id="SignalP"/>
    </source>
</evidence>
<reference evidence="2" key="1">
    <citation type="submission" date="2022-11" db="EMBL/GenBank/DDBJ databases">
        <title>Centuries of genome instability and evolution in soft-shell clam transmissible cancer (bioRxiv).</title>
        <authorList>
            <person name="Hart S.F.M."/>
            <person name="Yonemitsu M.A."/>
            <person name="Giersch R.M."/>
            <person name="Beal B.F."/>
            <person name="Arriagada G."/>
            <person name="Davis B.W."/>
            <person name="Ostrander E.A."/>
            <person name="Goff S.P."/>
            <person name="Metzger M.J."/>
        </authorList>
    </citation>
    <scope>NUCLEOTIDE SEQUENCE</scope>
    <source>
        <strain evidence="2">MELC-2E11</strain>
        <tissue evidence="2">Siphon/mantle</tissue>
    </source>
</reference>
<evidence type="ECO:0008006" key="4">
    <source>
        <dbReference type="Google" id="ProtNLM"/>
    </source>
</evidence>
<gene>
    <name evidence="2" type="ORF">MAR_007310</name>
</gene>
<sequence length="71" mass="8038">MFYKIHVAVFLLTQNATTGVGPTGRVPDSRDLLPGRRLRDVRFHVLLGYVIQSMLELFVKQAHFPDDAVTL</sequence>
<dbReference type="Proteomes" id="UP001164746">
    <property type="component" value="Chromosome 1"/>
</dbReference>